<proteinExistence type="predicted"/>
<evidence type="ECO:0000259" key="9">
    <source>
        <dbReference type="Pfam" id="PF03828"/>
    </source>
</evidence>
<dbReference type="PANTHER" id="PTHR12271:SF40">
    <property type="entry name" value="POLY(A) RNA POLYMERASE GLD2"/>
    <property type="match status" value="1"/>
</dbReference>
<gene>
    <name evidence="11" type="ORF">CSSPTR1EN2_LOCUS20446</name>
</gene>
<keyword evidence="6" id="KW-0479">Metal-binding</keyword>
<reference evidence="11" key="1">
    <citation type="submission" date="2024-02" db="EMBL/GenBank/DDBJ databases">
        <authorList>
            <consortium name="ELIXIR-Norway"/>
            <consortium name="Elixir Norway"/>
        </authorList>
    </citation>
    <scope>NUCLEOTIDE SEQUENCE</scope>
</reference>
<keyword evidence="7" id="KW-0460">Magnesium</keyword>
<feature type="region of interest" description="Disordered" evidence="8">
    <location>
        <begin position="514"/>
        <end position="563"/>
    </location>
</feature>
<evidence type="ECO:0000256" key="4">
    <source>
        <dbReference type="ARBA" id="ARBA00022490"/>
    </source>
</evidence>
<dbReference type="PANTHER" id="PTHR12271">
    <property type="entry name" value="POLY A POLYMERASE CID PAP -RELATED"/>
    <property type="match status" value="1"/>
</dbReference>
<dbReference type="Gene3D" id="3.30.460.10">
    <property type="entry name" value="Beta Polymerase, domain 2"/>
    <property type="match status" value="1"/>
</dbReference>
<evidence type="ECO:0000256" key="8">
    <source>
        <dbReference type="SAM" id="MobiDB-lite"/>
    </source>
</evidence>
<evidence type="ECO:0000256" key="2">
    <source>
        <dbReference type="ARBA" id="ARBA00001946"/>
    </source>
</evidence>
<evidence type="ECO:0000259" key="10">
    <source>
        <dbReference type="Pfam" id="PF22600"/>
    </source>
</evidence>
<feature type="region of interest" description="Disordered" evidence="8">
    <location>
        <begin position="285"/>
        <end position="313"/>
    </location>
</feature>
<dbReference type="CDD" id="cd05402">
    <property type="entry name" value="NT_PAP_TUTase"/>
    <property type="match status" value="1"/>
</dbReference>
<dbReference type="Pfam" id="PF03828">
    <property type="entry name" value="PAP_assoc"/>
    <property type="match status" value="1"/>
</dbReference>
<feature type="region of interest" description="Disordered" evidence="8">
    <location>
        <begin position="251"/>
        <end position="271"/>
    </location>
</feature>
<keyword evidence="4" id="KW-0963">Cytoplasm</keyword>
<dbReference type="Gene3D" id="1.10.1410.10">
    <property type="match status" value="1"/>
</dbReference>
<sequence>MQERVIGRQMQDDVDVRWFGEEGRGGSRVVGWKLLPPSSSLPDECQSLLPMNPSSPFPSANPSPGVIGEPSNRHHGSESKGQFLLQLLQRGGGRGGRESISNGERTAGGAGEKERLPPQDYPHVIGSDDLSRWQLQDPAVAALGCSQSFQQASPSAAAAGDASSQLSEPNQLFMSSQYGGGGGGGGGWAPQQQQQHQHHFYPPSFDPRGYASQHPQLLHQHQQQLSPPMFPRYPLPLQAVEGHQRMVESRMLDPPRQLDSPWLPPPQLRQSSTESMMNLRAWGSLIPTNAPKTPLPPPPPQPPEPVPPPQQFYGNGAELLQLLLGQAPQNPAAQNSPTKSASIVDTGHGTELMLNASTVVLPGGMQNQKPAGTIVHGPIGPPPKRTESLHSTRTPPSPKDLLGRFWAVPPNAGSPPDNSLPTSKLNLAPNWEDPVRNSIHAGTSSKESMNHAFEVLQPQQQQQQQQHPQRNFEFSGDKMRSGKSNLMGFLGDSAIEFPSEFDFVSPGAKGFQESLKSHEVGREGVPPGGGFPDGSTPIGSGLKIQTSRPSDDRVSPVSTGETSAVVGAGESLRFPTMESEKGACLLRNGGRVAGRCNGSGRGEIGRKAGQIPGGQWVANSPPPGKEDSSTATRELVAGGKLREDLKRRRGIQEWRMKQPSSQQSSPSPTKQFSSPESIASATKPCESEDEVQSAGVLPLALQVDHPGLPSRTARHLTYRSAMEEPKKKQSVQQQQEGVDNGCSMDDAQENGLQPLEEGLAKEHEEGLIQDFSGCLSLVEDSDPSSEMWSEGRRNHARDSRQVGRPHQQRDPESILLRGDMRYRPDLETFTPQLLAIHKGLIPSQEEKKKQRQFLAHLDSLVCSDWPGAKLFLYGSCANDFGVCNSDIDVCLAVDDENFTKAQLVVKMAEILRSDNMQNVQALTHARVPIVKFTDPVTRISCDICVNNMLAVVNSKLLHDYSQVDPRLRQLAFLVKHWAKCRQVNETYRGTLSSYAYVLMCIHFLQQRKPAILPCLQEMQPTYEVVVGKIKCAYFDQVDKLKSFGEWNKELVGTLLMGFFDYWAFHHDYNRSVISVRTGGFLSKEEKDWTRRIGNERHLICIEDPFEVSHDLGRVVDRHSIRVLRDEFNRAAKILRQDPNPCTSLFEPFIRERFS</sequence>
<feature type="region of interest" description="Disordered" evidence="8">
    <location>
        <begin position="363"/>
        <end position="400"/>
    </location>
</feature>
<feature type="compositionally biased region" description="Low complexity" evidence="8">
    <location>
        <begin position="658"/>
        <end position="675"/>
    </location>
</feature>
<dbReference type="Proteomes" id="UP001497512">
    <property type="component" value="Chromosome 7"/>
</dbReference>
<comment type="cofactor">
    <cofactor evidence="1">
        <name>Mn(2+)</name>
        <dbReference type="ChEBI" id="CHEBI:29035"/>
    </cofactor>
</comment>
<feature type="compositionally biased region" description="Pro residues" evidence="8">
    <location>
        <begin position="293"/>
        <end position="310"/>
    </location>
</feature>
<feature type="region of interest" description="Disordered" evidence="8">
    <location>
        <begin position="457"/>
        <end position="480"/>
    </location>
</feature>
<dbReference type="InterPro" id="IPR043519">
    <property type="entry name" value="NT_sf"/>
</dbReference>
<feature type="region of interest" description="Disordered" evidence="8">
    <location>
        <begin position="594"/>
        <end position="693"/>
    </location>
</feature>
<evidence type="ECO:0000256" key="1">
    <source>
        <dbReference type="ARBA" id="ARBA00001936"/>
    </source>
</evidence>
<evidence type="ECO:0000313" key="11">
    <source>
        <dbReference type="EMBL" id="CAK9231267.1"/>
    </source>
</evidence>
<dbReference type="EMBL" id="OZ019899">
    <property type="protein sequence ID" value="CAK9231267.1"/>
    <property type="molecule type" value="Genomic_DNA"/>
</dbReference>
<evidence type="ECO:0000313" key="12">
    <source>
        <dbReference type="Proteomes" id="UP001497512"/>
    </source>
</evidence>
<accession>A0ABP0UVD4</accession>
<name>A0ABP0UVD4_9BRYO</name>
<keyword evidence="5" id="KW-0808">Transferase</keyword>
<feature type="region of interest" description="Disordered" evidence="8">
    <location>
        <begin position="721"/>
        <end position="749"/>
    </location>
</feature>
<feature type="compositionally biased region" description="Low complexity" evidence="8">
    <location>
        <begin position="457"/>
        <end position="469"/>
    </location>
</feature>
<evidence type="ECO:0000256" key="7">
    <source>
        <dbReference type="ARBA" id="ARBA00022842"/>
    </source>
</evidence>
<feature type="compositionally biased region" description="Basic and acidic residues" evidence="8">
    <location>
        <begin position="640"/>
        <end position="656"/>
    </location>
</feature>
<feature type="compositionally biased region" description="Basic and acidic residues" evidence="8">
    <location>
        <begin position="789"/>
        <end position="814"/>
    </location>
</feature>
<feature type="domain" description="Poly(A) RNA polymerase mitochondrial-like central palm" evidence="10">
    <location>
        <begin position="832"/>
        <end position="962"/>
    </location>
</feature>
<keyword evidence="12" id="KW-1185">Reference proteome</keyword>
<feature type="region of interest" description="Disordered" evidence="8">
    <location>
        <begin position="782"/>
        <end position="814"/>
    </location>
</feature>
<dbReference type="SUPFAM" id="SSF81301">
    <property type="entry name" value="Nucleotidyltransferase"/>
    <property type="match status" value="1"/>
</dbReference>
<protein>
    <submittedName>
        <fullName evidence="11">Uncharacterized protein</fullName>
    </submittedName>
</protein>
<evidence type="ECO:0000256" key="6">
    <source>
        <dbReference type="ARBA" id="ARBA00022723"/>
    </source>
</evidence>
<dbReference type="InterPro" id="IPR054708">
    <property type="entry name" value="MTPAP-like_central"/>
</dbReference>
<feature type="region of interest" description="Disordered" evidence="8">
    <location>
        <begin position="41"/>
        <end position="118"/>
    </location>
</feature>
<dbReference type="SUPFAM" id="SSF81631">
    <property type="entry name" value="PAP/OAS1 substrate-binding domain"/>
    <property type="match status" value="1"/>
</dbReference>
<evidence type="ECO:0000256" key="3">
    <source>
        <dbReference type="ARBA" id="ARBA00004496"/>
    </source>
</evidence>
<comment type="subcellular location">
    <subcellularLocation>
        <location evidence="3">Cytoplasm</location>
    </subcellularLocation>
</comment>
<dbReference type="InterPro" id="IPR002058">
    <property type="entry name" value="PAP_assoc"/>
</dbReference>
<feature type="domain" description="PAP-associated" evidence="9">
    <location>
        <begin position="1051"/>
        <end position="1109"/>
    </location>
</feature>
<comment type="cofactor">
    <cofactor evidence="2">
        <name>Mg(2+)</name>
        <dbReference type="ChEBI" id="CHEBI:18420"/>
    </cofactor>
</comment>
<evidence type="ECO:0000256" key="5">
    <source>
        <dbReference type="ARBA" id="ARBA00022679"/>
    </source>
</evidence>
<organism evidence="11 12">
    <name type="scientific">Sphagnum troendelagicum</name>
    <dbReference type="NCBI Taxonomy" id="128251"/>
    <lineage>
        <taxon>Eukaryota</taxon>
        <taxon>Viridiplantae</taxon>
        <taxon>Streptophyta</taxon>
        <taxon>Embryophyta</taxon>
        <taxon>Bryophyta</taxon>
        <taxon>Sphagnophytina</taxon>
        <taxon>Sphagnopsida</taxon>
        <taxon>Sphagnales</taxon>
        <taxon>Sphagnaceae</taxon>
        <taxon>Sphagnum</taxon>
    </lineage>
</organism>
<dbReference type="Pfam" id="PF22600">
    <property type="entry name" value="MTPAP-like_central"/>
    <property type="match status" value="1"/>
</dbReference>